<dbReference type="Pfam" id="PF03547">
    <property type="entry name" value="Mem_trans"/>
    <property type="match status" value="1"/>
</dbReference>
<dbReference type="PANTHER" id="PTHR36838:SF1">
    <property type="entry name" value="SLR1864 PROTEIN"/>
    <property type="match status" value="1"/>
</dbReference>
<accession>A0A926ZH47</accession>
<feature type="transmembrane region" description="Helical" evidence="7">
    <location>
        <begin position="137"/>
        <end position="162"/>
    </location>
</feature>
<evidence type="ECO:0000256" key="6">
    <source>
        <dbReference type="ARBA" id="ARBA00023136"/>
    </source>
</evidence>
<gene>
    <name evidence="8" type="ORF">H6G03_11850</name>
</gene>
<keyword evidence="9" id="KW-1185">Reference proteome</keyword>
<organism evidence="8 9">
    <name type="scientific">Aerosakkonema funiforme FACHB-1375</name>
    <dbReference type="NCBI Taxonomy" id="2949571"/>
    <lineage>
        <taxon>Bacteria</taxon>
        <taxon>Bacillati</taxon>
        <taxon>Cyanobacteriota</taxon>
        <taxon>Cyanophyceae</taxon>
        <taxon>Oscillatoriophycideae</taxon>
        <taxon>Aerosakkonematales</taxon>
        <taxon>Aerosakkonemataceae</taxon>
        <taxon>Aerosakkonema</taxon>
    </lineage>
</organism>
<feature type="transmembrane region" description="Helical" evidence="7">
    <location>
        <begin position="174"/>
        <end position="197"/>
    </location>
</feature>
<keyword evidence="6 7" id="KW-0472">Membrane</keyword>
<comment type="caution">
    <text evidence="8">The sequence shown here is derived from an EMBL/GenBank/DDBJ whole genome shotgun (WGS) entry which is preliminary data.</text>
</comment>
<evidence type="ECO:0000313" key="9">
    <source>
        <dbReference type="Proteomes" id="UP000641646"/>
    </source>
</evidence>
<feature type="transmembrane region" description="Helical" evidence="7">
    <location>
        <begin position="36"/>
        <end position="54"/>
    </location>
</feature>
<feature type="transmembrane region" description="Helical" evidence="7">
    <location>
        <begin position="63"/>
        <end position="85"/>
    </location>
</feature>
<keyword evidence="2" id="KW-0813">Transport</keyword>
<comment type="subcellular location">
    <subcellularLocation>
        <location evidence="1">Membrane</location>
        <topology evidence="1">Multi-pass membrane protein</topology>
    </subcellularLocation>
</comment>
<evidence type="ECO:0000256" key="5">
    <source>
        <dbReference type="ARBA" id="ARBA00022989"/>
    </source>
</evidence>
<evidence type="ECO:0000313" key="8">
    <source>
        <dbReference type="EMBL" id="MBD2181792.1"/>
    </source>
</evidence>
<dbReference type="Proteomes" id="UP000641646">
    <property type="component" value="Unassembled WGS sequence"/>
</dbReference>
<feature type="transmembrane region" description="Helical" evidence="7">
    <location>
        <begin position="268"/>
        <end position="288"/>
    </location>
</feature>
<evidence type="ECO:0000256" key="4">
    <source>
        <dbReference type="ARBA" id="ARBA00022692"/>
    </source>
</evidence>
<feature type="transmembrane region" description="Helical" evidence="7">
    <location>
        <begin position="237"/>
        <end position="256"/>
    </location>
</feature>
<dbReference type="InterPro" id="IPR004776">
    <property type="entry name" value="Mem_transp_PIN-like"/>
</dbReference>
<evidence type="ECO:0000256" key="7">
    <source>
        <dbReference type="SAM" id="Phobius"/>
    </source>
</evidence>
<proteinExistence type="predicted"/>
<evidence type="ECO:0000256" key="1">
    <source>
        <dbReference type="ARBA" id="ARBA00004141"/>
    </source>
</evidence>
<dbReference type="EMBL" id="JACJPW010000026">
    <property type="protein sequence ID" value="MBD2181792.1"/>
    <property type="molecule type" value="Genomic_DNA"/>
</dbReference>
<sequence length="319" mass="34087">MPSPEIKLLELYTPLGGGVFLGWLLGRILPKNFPTYLGHFLFWIGAPIAIVAFLRRTNLSGPIWIAPLAAWAAILLGAGLAWAVIRLNDKKDPACVSPSATSSGSQPNQGSFLLASMVGNTGYLGYPVTLALVGQEYFGWALFYDLLGSMLGTYGLGVALAARFGMGASSHKQLLAAILKTPGLWALGLGLVLRPISLPDWLDFGLQKFAWTVISLSLVLIGMRLSQLSSWRGLPQASICLAIKMLLVPLVLGWGLRGLGLTGPPHLLIVLQMAMPPAFATLIIAEAYNLDRDLAVTAIALGTGGLFLTLPLWLWLFGV</sequence>
<protein>
    <submittedName>
        <fullName evidence="8">AEC family transporter</fullName>
    </submittedName>
</protein>
<evidence type="ECO:0000256" key="2">
    <source>
        <dbReference type="ARBA" id="ARBA00022448"/>
    </source>
</evidence>
<evidence type="ECO:0000256" key="3">
    <source>
        <dbReference type="ARBA" id="ARBA00022475"/>
    </source>
</evidence>
<reference evidence="8" key="1">
    <citation type="journal article" date="2015" name="ISME J.">
        <title>Draft Genome Sequence of Streptomyces incarnatus NRRL8089, which Produces the Nucleoside Antibiotic Sinefungin.</title>
        <authorList>
            <person name="Oshima K."/>
            <person name="Hattori M."/>
            <person name="Shimizu H."/>
            <person name="Fukuda K."/>
            <person name="Nemoto M."/>
            <person name="Inagaki K."/>
            <person name="Tamura T."/>
        </authorList>
    </citation>
    <scope>NUCLEOTIDE SEQUENCE</scope>
    <source>
        <strain evidence="8">FACHB-1375</strain>
    </source>
</reference>
<name>A0A926ZH47_9CYAN</name>
<dbReference type="AlphaFoldDB" id="A0A926ZH47"/>
<dbReference type="PANTHER" id="PTHR36838">
    <property type="entry name" value="AUXIN EFFLUX CARRIER FAMILY PROTEIN"/>
    <property type="match status" value="1"/>
</dbReference>
<keyword evidence="4 7" id="KW-0812">Transmembrane</keyword>
<keyword evidence="5 7" id="KW-1133">Transmembrane helix</keyword>
<dbReference type="GO" id="GO:0016020">
    <property type="term" value="C:membrane"/>
    <property type="evidence" value="ECO:0007669"/>
    <property type="project" value="UniProtKB-SubCell"/>
</dbReference>
<reference evidence="8" key="2">
    <citation type="submission" date="2020-08" db="EMBL/GenBank/DDBJ databases">
        <authorList>
            <person name="Chen M."/>
            <person name="Teng W."/>
            <person name="Zhao L."/>
            <person name="Hu C."/>
            <person name="Zhou Y."/>
            <person name="Han B."/>
            <person name="Song L."/>
            <person name="Shu W."/>
        </authorList>
    </citation>
    <scope>NUCLEOTIDE SEQUENCE</scope>
    <source>
        <strain evidence="8">FACHB-1375</strain>
    </source>
</reference>
<feature type="transmembrane region" description="Helical" evidence="7">
    <location>
        <begin position="209"/>
        <end position="225"/>
    </location>
</feature>
<feature type="transmembrane region" description="Helical" evidence="7">
    <location>
        <begin position="12"/>
        <end position="30"/>
    </location>
</feature>
<dbReference type="GO" id="GO:0055085">
    <property type="term" value="P:transmembrane transport"/>
    <property type="evidence" value="ECO:0007669"/>
    <property type="project" value="InterPro"/>
</dbReference>
<feature type="transmembrane region" description="Helical" evidence="7">
    <location>
        <begin position="295"/>
        <end position="316"/>
    </location>
</feature>
<keyword evidence="3" id="KW-1003">Cell membrane</keyword>